<keyword evidence="8" id="KW-0408">Iron</keyword>
<evidence type="ECO:0000256" key="8">
    <source>
        <dbReference type="PIRSR" id="PIRSR602481-2"/>
    </source>
</evidence>
<dbReference type="InterPro" id="IPR043135">
    <property type="entry name" value="Fur_C"/>
</dbReference>
<keyword evidence="3 7" id="KW-0862">Zinc</keyword>
<dbReference type="PANTHER" id="PTHR33202:SF7">
    <property type="entry name" value="FERRIC UPTAKE REGULATION PROTEIN"/>
    <property type="match status" value="1"/>
</dbReference>
<feature type="binding site" evidence="7">
    <location>
        <position position="82"/>
    </location>
    <ligand>
        <name>Zn(2+)</name>
        <dbReference type="ChEBI" id="CHEBI:29105"/>
    </ligand>
</feature>
<evidence type="ECO:0000256" key="7">
    <source>
        <dbReference type="PIRSR" id="PIRSR602481-1"/>
    </source>
</evidence>
<dbReference type="CDD" id="cd07153">
    <property type="entry name" value="Fur_like"/>
    <property type="match status" value="1"/>
</dbReference>
<dbReference type="GO" id="GO:0000976">
    <property type="term" value="F:transcription cis-regulatory region binding"/>
    <property type="evidence" value="ECO:0007669"/>
    <property type="project" value="TreeGrafter"/>
</dbReference>
<feature type="binding site" evidence="7">
    <location>
        <position position="85"/>
    </location>
    <ligand>
        <name>Zn(2+)</name>
        <dbReference type="ChEBI" id="CHEBI:29105"/>
    </ligand>
</feature>
<evidence type="ECO:0000256" key="6">
    <source>
        <dbReference type="ARBA" id="ARBA00023163"/>
    </source>
</evidence>
<name>A0AAP2W9G3_9FIRM</name>
<keyword evidence="10" id="KW-1185">Reference proteome</keyword>
<comment type="similarity">
    <text evidence="1">Belongs to the Fur family.</text>
</comment>
<proteinExistence type="inferred from homology"/>
<protein>
    <submittedName>
        <fullName evidence="9">Transcriptional repressor</fullName>
    </submittedName>
</protein>
<dbReference type="Gene3D" id="3.30.1490.190">
    <property type="match status" value="1"/>
</dbReference>
<dbReference type="GO" id="GO:0003700">
    <property type="term" value="F:DNA-binding transcription factor activity"/>
    <property type="evidence" value="ECO:0007669"/>
    <property type="project" value="InterPro"/>
</dbReference>
<evidence type="ECO:0000256" key="2">
    <source>
        <dbReference type="ARBA" id="ARBA00022491"/>
    </source>
</evidence>
<evidence type="ECO:0000313" key="10">
    <source>
        <dbReference type="Proteomes" id="UP001299265"/>
    </source>
</evidence>
<evidence type="ECO:0000256" key="5">
    <source>
        <dbReference type="ARBA" id="ARBA00023125"/>
    </source>
</evidence>
<dbReference type="GO" id="GO:0045892">
    <property type="term" value="P:negative regulation of DNA-templated transcription"/>
    <property type="evidence" value="ECO:0007669"/>
    <property type="project" value="TreeGrafter"/>
</dbReference>
<dbReference type="InterPro" id="IPR036388">
    <property type="entry name" value="WH-like_DNA-bd_sf"/>
</dbReference>
<evidence type="ECO:0000313" key="9">
    <source>
        <dbReference type="EMBL" id="MCD2493241.1"/>
    </source>
</evidence>
<dbReference type="RefSeq" id="WP_231063098.1">
    <property type="nucleotide sequence ID" value="NZ_JAJNOR010000006.1"/>
</dbReference>
<comment type="caution">
    <text evidence="9">The sequence shown here is derived from an EMBL/GenBank/DDBJ whole genome shotgun (WGS) entry which is preliminary data.</text>
</comment>
<dbReference type="GO" id="GO:0008270">
    <property type="term" value="F:zinc ion binding"/>
    <property type="evidence" value="ECO:0007669"/>
    <property type="project" value="TreeGrafter"/>
</dbReference>
<comment type="cofactor">
    <cofactor evidence="7">
        <name>Zn(2+)</name>
        <dbReference type="ChEBI" id="CHEBI:29105"/>
    </cofactor>
    <text evidence="7">Binds 1 zinc ion per subunit.</text>
</comment>
<keyword evidence="7" id="KW-0479">Metal-binding</keyword>
<dbReference type="PANTHER" id="PTHR33202">
    <property type="entry name" value="ZINC UPTAKE REGULATION PROTEIN"/>
    <property type="match status" value="1"/>
</dbReference>
<dbReference type="Pfam" id="PF01475">
    <property type="entry name" value="FUR"/>
    <property type="match status" value="1"/>
</dbReference>
<feature type="binding site" evidence="8">
    <location>
        <position position="114"/>
    </location>
    <ligand>
        <name>Fe cation</name>
        <dbReference type="ChEBI" id="CHEBI:24875"/>
    </ligand>
</feature>
<accession>A0AAP2W9G3</accession>
<reference evidence="9 10" key="1">
    <citation type="submission" date="2021-11" db="EMBL/GenBank/DDBJ databases">
        <title>Lacrimispora sp. nov. NSJ-141 isolated from human feces.</title>
        <authorList>
            <person name="Abdugheni R."/>
        </authorList>
    </citation>
    <scope>NUCLEOTIDE SEQUENCE [LARGE SCALE GENOMIC DNA]</scope>
    <source>
        <strain evidence="9 10">NSJ-141</strain>
    </source>
</reference>
<keyword evidence="2" id="KW-0678">Repressor</keyword>
<evidence type="ECO:0000256" key="3">
    <source>
        <dbReference type="ARBA" id="ARBA00022833"/>
    </source>
</evidence>
<dbReference type="Gene3D" id="1.10.10.10">
    <property type="entry name" value="Winged helix-like DNA-binding domain superfamily/Winged helix DNA-binding domain"/>
    <property type="match status" value="1"/>
</dbReference>
<sequence length="139" mass="15927">MKTLKYSRQRESIKEFLATRKDHPTADTVYVNIRQLYPNISLGTVYRNLSLLASLGEICKVSCGDGVEHFDSNTEPHYHFICRECGCVQDMPLDPLNDLDRMASDRFEGTIEGHTTLFFGTCRNCTEKVQKTLDKREAM</sequence>
<keyword evidence="6" id="KW-0804">Transcription</keyword>
<dbReference type="AlphaFoldDB" id="A0AAP2W9G3"/>
<feature type="binding site" evidence="7">
    <location>
        <position position="122"/>
    </location>
    <ligand>
        <name>Zn(2+)</name>
        <dbReference type="ChEBI" id="CHEBI:29105"/>
    </ligand>
</feature>
<dbReference type="Proteomes" id="UP001299265">
    <property type="component" value="Unassembled WGS sequence"/>
</dbReference>
<evidence type="ECO:0000256" key="1">
    <source>
        <dbReference type="ARBA" id="ARBA00007957"/>
    </source>
</evidence>
<gene>
    <name evidence="9" type="ORF">LQE92_11485</name>
</gene>
<dbReference type="GO" id="GO:1900376">
    <property type="term" value="P:regulation of secondary metabolite biosynthetic process"/>
    <property type="evidence" value="ECO:0007669"/>
    <property type="project" value="TreeGrafter"/>
</dbReference>
<keyword evidence="4" id="KW-0805">Transcription regulation</keyword>
<keyword evidence="5" id="KW-0238">DNA-binding</keyword>
<dbReference type="InterPro" id="IPR002481">
    <property type="entry name" value="FUR"/>
</dbReference>
<dbReference type="EMBL" id="JAJNOR010000006">
    <property type="protein sequence ID" value="MCD2493241.1"/>
    <property type="molecule type" value="Genomic_DNA"/>
</dbReference>
<evidence type="ECO:0000256" key="4">
    <source>
        <dbReference type="ARBA" id="ARBA00023015"/>
    </source>
</evidence>
<dbReference type="InterPro" id="IPR036390">
    <property type="entry name" value="WH_DNA-bd_sf"/>
</dbReference>
<organism evidence="9 10">
    <name type="scientific">Lientehia hominis</name>
    <dbReference type="NCBI Taxonomy" id="2897778"/>
    <lineage>
        <taxon>Bacteria</taxon>
        <taxon>Bacillati</taxon>
        <taxon>Bacillota</taxon>
        <taxon>Clostridia</taxon>
        <taxon>Lachnospirales</taxon>
        <taxon>Lachnospiraceae</taxon>
        <taxon>Lientehia</taxon>
    </lineage>
</organism>
<feature type="binding site" evidence="7">
    <location>
        <position position="125"/>
    </location>
    <ligand>
        <name>Zn(2+)</name>
        <dbReference type="ChEBI" id="CHEBI:29105"/>
    </ligand>
</feature>
<dbReference type="SUPFAM" id="SSF46785">
    <property type="entry name" value="Winged helix' DNA-binding domain"/>
    <property type="match status" value="1"/>
</dbReference>
<comment type="cofactor">
    <cofactor evidence="8">
        <name>Mn(2+)</name>
        <dbReference type="ChEBI" id="CHEBI:29035"/>
    </cofactor>
    <cofactor evidence="8">
        <name>Fe(2+)</name>
        <dbReference type="ChEBI" id="CHEBI:29033"/>
    </cofactor>
    <text evidence="8">Binds 1 Mn(2+) or Fe(2+) ion per subunit.</text>
</comment>